<dbReference type="GO" id="GO:0030246">
    <property type="term" value="F:carbohydrate binding"/>
    <property type="evidence" value="ECO:0007669"/>
    <property type="project" value="InterPro"/>
</dbReference>
<gene>
    <name evidence="3" type="ORF">GCU68_15225</name>
</gene>
<dbReference type="InterPro" id="IPR002102">
    <property type="entry name" value="Cohesin_dom"/>
</dbReference>
<sequence>MMGARRGRLSAVLVAVVICACTLGAVAPVVDGADNATTLYFEPSKVDADAGETVTFELVASSHGDYVGDGIDELSLTLAYDSDVFTVTDVEHGPMLAAGDSDAEVDGTAEIDDAASTVTIEQARTPSGNGAKATETAATITLEVAEDAPSTTETVEITDATAMLVSDYPQASVERGATITIDGTDGGDDPVSGFTLPAALFAVGAVLLVAVRRWD</sequence>
<dbReference type="Pfam" id="PF00963">
    <property type="entry name" value="Cohesin"/>
    <property type="match status" value="1"/>
</dbReference>
<feature type="transmembrane region" description="Helical" evidence="1">
    <location>
        <begin position="194"/>
        <end position="211"/>
    </location>
</feature>
<dbReference type="Proteomes" id="UP000326170">
    <property type="component" value="Chromosome"/>
</dbReference>
<dbReference type="InterPro" id="IPR008965">
    <property type="entry name" value="CBM2/CBM3_carb-bd_dom_sf"/>
</dbReference>
<dbReference type="KEGG" id="nas:GCU68_15225"/>
<keyword evidence="1" id="KW-0472">Membrane</keyword>
<evidence type="ECO:0000259" key="2">
    <source>
        <dbReference type="Pfam" id="PF00963"/>
    </source>
</evidence>
<dbReference type="RefSeq" id="WP_152943010.1">
    <property type="nucleotide sequence ID" value="NZ_CP045488.1"/>
</dbReference>
<accession>A0A5P9P6I6</accession>
<dbReference type="GeneID" id="42302423"/>
<feature type="domain" description="Cohesin" evidence="2">
    <location>
        <begin position="44"/>
        <end position="163"/>
    </location>
</feature>
<name>A0A5P9P6I6_9EURY</name>
<keyword evidence="4" id="KW-1185">Reference proteome</keyword>
<keyword evidence="1" id="KW-0812">Transmembrane</keyword>
<dbReference type="AlphaFoldDB" id="A0A5P9P6I6"/>
<reference evidence="3 4" key="1">
    <citation type="journal article" date="2007" name="Int. J. Syst. Evol. Microbiol.">
        <title>Natronorubrum sulfidifaciens sp. nov., an extremely haloalkaliphilic archaeon isolated from Aiding salt lake in Xin-Jiang, China.</title>
        <authorList>
            <person name="Cui H.L."/>
            <person name="Tohty D."/>
            <person name="Liu H.C."/>
            <person name="Liu S.J."/>
            <person name="Oren A."/>
            <person name="Zhou P.J."/>
        </authorList>
    </citation>
    <scope>NUCLEOTIDE SEQUENCE [LARGE SCALE GENOMIC DNA]</scope>
    <source>
        <strain evidence="3 4">7-3</strain>
    </source>
</reference>
<organism evidence="3 4">
    <name type="scientific">Natronorubrum aibiense</name>
    <dbReference type="NCBI Taxonomy" id="348826"/>
    <lineage>
        <taxon>Archaea</taxon>
        <taxon>Methanobacteriati</taxon>
        <taxon>Methanobacteriota</taxon>
        <taxon>Stenosarchaea group</taxon>
        <taxon>Halobacteria</taxon>
        <taxon>Halobacteriales</taxon>
        <taxon>Natrialbaceae</taxon>
        <taxon>Natronorubrum</taxon>
    </lineage>
</organism>
<evidence type="ECO:0000313" key="3">
    <source>
        <dbReference type="EMBL" id="QFU83791.1"/>
    </source>
</evidence>
<dbReference type="Gene3D" id="2.60.40.680">
    <property type="match status" value="1"/>
</dbReference>
<dbReference type="GO" id="GO:0000272">
    <property type="term" value="P:polysaccharide catabolic process"/>
    <property type="evidence" value="ECO:0007669"/>
    <property type="project" value="InterPro"/>
</dbReference>
<dbReference type="EMBL" id="CP045488">
    <property type="protein sequence ID" value="QFU83791.1"/>
    <property type="molecule type" value="Genomic_DNA"/>
</dbReference>
<dbReference type="OrthoDB" id="205619at2157"/>
<evidence type="ECO:0000256" key="1">
    <source>
        <dbReference type="SAM" id="Phobius"/>
    </source>
</evidence>
<dbReference type="SUPFAM" id="SSF49384">
    <property type="entry name" value="Carbohydrate-binding domain"/>
    <property type="match status" value="1"/>
</dbReference>
<proteinExistence type="predicted"/>
<dbReference type="PROSITE" id="PS51257">
    <property type="entry name" value="PROKAR_LIPOPROTEIN"/>
    <property type="match status" value="1"/>
</dbReference>
<keyword evidence="1" id="KW-1133">Transmembrane helix</keyword>
<evidence type="ECO:0000313" key="4">
    <source>
        <dbReference type="Proteomes" id="UP000326170"/>
    </source>
</evidence>
<protein>
    <recommendedName>
        <fullName evidence="2">Cohesin domain-containing protein</fullName>
    </recommendedName>
</protein>